<dbReference type="EMBL" id="CP136890">
    <property type="protein sequence ID" value="WOK95127.1"/>
    <property type="molecule type" value="Genomic_DNA"/>
</dbReference>
<reference evidence="1 2" key="1">
    <citation type="submission" date="2023-10" db="EMBL/GenBank/DDBJ databases">
        <title>Chromosome-scale genome assembly provides insights into flower coloration mechanisms of Canna indica.</title>
        <authorList>
            <person name="Li C."/>
        </authorList>
    </citation>
    <scope>NUCLEOTIDE SEQUENCE [LARGE SCALE GENOMIC DNA]</scope>
    <source>
        <tissue evidence="1">Flower</tissue>
    </source>
</reference>
<accession>A0AAQ3JSA2</accession>
<gene>
    <name evidence="1" type="ORF">Cni_G03834</name>
</gene>
<sequence>MDHSDEAAFAAADEMFAKRGCCCIWVPWPGTGTQKAWERIRTHGSEPTSGRPWWSRGVKAFRKVREWSEVVAGPRWKTFIRRFRRRSKHSGGRTGGKFGYDPLSYARNFDGGQSCETEDDAVLRGFSARFATPPASAKSSMDLGGRDAPMLFVEDAHH</sequence>
<protein>
    <submittedName>
        <fullName evidence="1">Uncharacterized protein</fullName>
    </submittedName>
</protein>
<keyword evidence="2" id="KW-1185">Reference proteome</keyword>
<dbReference type="PANTHER" id="PTHR47076:SF1">
    <property type="entry name" value="NHL DOMAIN PROTEIN"/>
    <property type="match status" value="1"/>
</dbReference>
<name>A0AAQ3JSA2_9LILI</name>
<dbReference type="Proteomes" id="UP001327560">
    <property type="component" value="Chromosome 1"/>
</dbReference>
<organism evidence="1 2">
    <name type="scientific">Canna indica</name>
    <name type="common">Indian-shot</name>
    <dbReference type="NCBI Taxonomy" id="4628"/>
    <lineage>
        <taxon>Eukaryota</taxon>
        <taxon>Viridiplantae</taxon>
        <taxon>Streptophyta</taxon>
        <taxon>Embryophyta</taxon>
        <taxon>Tracheophyta</taxon>
        <taxon>Spermatophyta</taxon>
        <taxon>Magnoliopsida</taxon>
        <taxon>Liliopsida</taxon>
        <taxon>Zingiberales</taxon>
        <taxon>Cannaceae</taxon>
        <taxon>Canna</taxon>
    </lineage>
</organism>
<dbReference type="PANTHER" id="PTHR47076">
    <property type="entry name" value="NHL DOMAIN PROTEIN"/>
    <property type="match status" value="1"/>
</dbReference>
<proteinExistence type="predicted"/>
<evidence type="ECO:0000313" key="1">
    <source>
        <dbReference type="EMBL" id="WOK95127.1"/>
    </source>
</evidence>
<dbReference type="AlphaFoldDB" id="A0AAQ3JSA2"/>
<evidence type="ECO:0000313" key="2">
    <source>
        <dbReference type="Proteomes" id="UP001327560"/>
    </source>
</evidence>